<evidence type="ECO:0000313" key="2">
    <source>
        <dbReference type="EMBL" id="ESK84874.1"/>
    </source>
</evidence>
<gene>
    <name evidence="2" type="ORF">Moror_14930</name>
</gene>
<feature type="region of interest" description="Disordered" evidence="1">
    <location>
        <begin position="65"/>
        <end position="112"/>
    </location>
</feature>
<keyword evidence="3" id="KW-1185">Reference proteome</keyword>
<dbReference type="EMBL" id="AWSO01001212">
    <property type="protein sequence ID" value="ESK84874.1"/>
    <property type="molecule type" value="Genomic_DNA"/>
</dbReference>
<sequence>MPSGDLTRNRSSSPRGGVGIRTLGSQEILDPAQISLPPSETGSSRGTEVRPHLFCSNIAVTETKTLTQNVNPTQIPLPPSEARSVRENEPVTTPGTAPTPPESADDVDEDQRARWFLQDVAWGDVRNNILSDPITGTQHLDY</sequence>
<dbReference type="AlphaFoldDB" id="V2XZQ1"/>
<dbReference type="KEGG" id="mrr:Moror_14930"/>
<proteinExistence type="predicted"/>
<evidence type="ECO:0000256" key="1">
    <source>
        <dbReference type="SAM" id="MobiDB-lite"/>
    </source>
</evidence>
<feature type="compositionally biased region" description="Polar residues" evidence="1">
    <location>
        <begin position="36"/>
        <end position="46"/>
    </location>
</feature>
<name>V2XZQ1_MONRO</name>
<organism evidence="2 3">
    <name type="scientific">Moniliophthora roreri (strain MCA 2997)</name>
    <name type="common">Cocoa frosty pod rot fungus</name>
    <name type="synonym">Crinipellis roreri</name>
    <dbReference type="NCBI Taxonomy" id="1381753"/>
    <lineage>
        <taxon>Eukaryota</taxon>
        <taxon>Fungi</taxon>
        <taxon>Dikarya</taxon>
        <taxon>Basidiomycota</taxon>
        <taxon>Agaricomycotina</taxon>
        <taxon>Agaricomycetes</taxon>
        <taxon>Agaricomycetidae</taxon>
        <taxon>Agaricales</taxon>
        <taxon>Marasmiineae</taxon>
        <taxon>Marasmiaceae</taxon>
        <taxon>Moniliophthora</taxon>
    </lineage>
</organism>
<evidence type="ECO:0000313" key="3">
    <source>
        <dbReference type="Proteomes" id="UP000017559"/>
    </source>
</evidence>
<feature type="region of interest" description="Disordered" evidence="1">
    <location>
        <begin position="1"/>
        <end position="50"/>
    </location>
</feature>
<reference evidence="2 3" key="1">
    <citation type="journal article" date="2014" name="BMC Genomics">
        <title>Genome and secretome analysis of the hemibiotrophic fungal pathogen, Moniliophthora roreri, which causes frosty pod rot disease of cacao: mechanisms of the biotrophic and necrotrophic phases.</title>
        <authorList>
            <person name="Meinhardt L.W."/>
            <person name="Costa G.G.L."/>
            <person name="Thomazella D.P.T."/>
            <person name="Teixeira P.J.P.L."/>
            <person name="Carazzolle M.F."/>
            <person name="Schuster S.C."/>
            <person name="Carlson J.E."/>
            <person name="Guiltinan M.J."/>
            <person name="Mieczkowski P."/>
            <person name="Farmer A."/>
            <person name="Ramaraj T."/>
            <person name="Crozier J."/>
            <person name="Davis R.E."/>
            <person name="Shao J."/>
            <person name="Melnick R.L."/>
            <person name="Pereira G.A.G."/>
            <person name="Bailey B.A."/>
        </authorList>
    </citation>
    <scope>NUCLEOTIDE SEQUENCE [LARGE SCALE GENOMIC DNA]</scope>
    <source>
        <strain evidence="2 3">MCA 2997</strain>
    </source>
</reference>
<dbReference type="HOGENOM" id="CLU_2027314_0_0_1"/>
<comment type="caution">
    <text evidence="2">The sequence shown here is derived from an EMBL/GenBank/DDBJ whole genome shotgun (WGS) entry which is preliminary data.</text>
</comment>
<dbReference type="Proteomes" id="UP000017559">
    <property type="component" value="Unassembled WGS sequence"/>
</dbReference>
<feature type="compositionally biased region" description="Polar residues" evidence="1">
    <location>
        <begin position="65"/>
        <end position="74"/>
    </location>
</feature>
<accession>V2XZQ1</accession>
<protein>
    <submittedName>
        <fullName evidence="2">Uncharacterized protein</fullName>
    </submittedName>
</protein>